<proteinExistence type="predicted"/>
<dbReference type="RefSeq" id="WP_378035013.1">
    <property type="nucleotide sequence ID" value="NZ_JBHSIV010000004.1"/>
</dbReference>
<dbReference type="EMBL" id="JBHSIV010000004">
    <property type="protein sequence ID" value="MFC5061662.1"/>
    <property type="molecule type" value="Genomic_DNA"/>
</dbReference>
<protein>
    <submittedName>
        <fullName evidence="1">DUF1636 family protein</fullName>
    </submittedName>
</protein>
<keyword evidence="2" id="KW-1185">Reference proteome</keyword>
<dbReference type="Pfam" id="PF07845">
    <property type="entry name" value="DUF1636"/>
    <property type="match status" value="1"/>
</dbReference>
<accession>A0ABV9YJ42</accession>
<gene>
    <name evidence="1" type="ORF">ACFPBZ_05565</name>
</gene>
<evidence type="ECO:0000313" key="2">
    <source>
        <dbReference type="Proteomes" id="UP001595947"/>
    </source>
</evidence>
<dbReference type="InterPro" id="IPR012863">
    <property type="entry name" value="DUF1636"/>
</dbReference>
<dbReference type="Proteomes" id="UP001595947">
    <property type="component" value="Unassembled WGS sequence"/>
</dbReference>
<comment type="caution">
    <text evidence="1">The sequence shown here is derived from an EMBL/GenBank/DDBJ whole genome shotgun (WGS) entry which is preliminary data.</text>
</comment>
<evidence type="ECO:0000313" key="1">
    <source>
        <dbReference type="EMBL" id="MFC5061662.1"/>
    </source>
</evidence>
<sequence length="110" mass="11354">MPLLVCRTCPRDHADTGSFGAALDPLLSGSGPVRVRHVPCLGGCPHLANVAMDGPGKPRVRFSAVSGDDLPALLAAAAAYDASETGLPDEGWEVPASLRARLTAVTPKRL</sequence>
<name>A0ABV9YJ42_9PSEU</name>
<reference evidence="2" key="1">
    <citation type="journal article" date="2019" name="Int. J. Syst. Evol. Microbiol.">
        <title>The Global Catalogue of Microorganisms (GCM) 10K type strain sequencing project: providing services to taxonomists for standard genome sequencing and annotation.</title>
        <authorList>
            <consortium name="The Broad Institute Genomics Platform"/>
            <consortium name="The Broad Institute Genome Sequencing Center for Infectious Disease"/>
            <person name="Wu L."/>
            <person name="Ma J."/>
        </authorList>
    </citation>
    <scope>NUCLEOTIDE SEQUENCE [LARGE SCALE GENOMIC DNA]</scope>
    <source>
        <strain evidence="2">CGMCC 4.7093</strain>
    </source>
</reference>
<organism evidence="1 2">
    <name type="scientific">Actinomycetospora atypica</name>
    <dbReference type="NCBI Taxonomy" id="1290095"/>
    <lineage>
        <taxon>Bacteria</taxon>
        <taxon>Bacillati</taxon>
        <taxon>Actinomycetota</taxon>
        <taxon>Actinomycetes</taxon>
        <taxon>Pseudonocardiales</taxon>
        <taxon>Pseudonocardiaceae</taxon>
        <taxon>Actinomycetospora</taxon>
    </lineage>
</organism>